<dbReference type="AlphaFoldDB" id="A0A1C6RKJ9"/>
<reference evidence="1 2" key="1">
    <citation type="submission" date="2016-06" db="EMBL/GenBank/DDBJ databases">
        <authorList>
            <person name="Kjaerup R.B."/>
            <person name="Dalgaard T.S."/>
            <person name="Juul-Madsen H.R."/>
        </authorList>
    </citation>
    <scope>NUCLEOTIDE SEQUENCE [LARGE SCALE GENOMIC DNA]</scope>
    <source>
        <strain evidence="1 2">DSM 43818</strain>
    </source>
</reference>
<dbReference type="STRING" id="145857.GA0070616_1338"/>
<keyword evidence="2" id="KW-1185">Reference proteome</keyword>
<organism evidence="1 2">
    <name type="scientific">Micromonospora nigra</name>
    <dbReference type="NCBI Taxonomy" id="145857"/>
    <lineage>
        <taxon>Bacteria</taxon>
        <taxon>Bacillati</taxon>
        <taxon>Actinomycetota</taxon>
        <taxon>Actinomycetes</taxon>
        <taxon>Micromonosporales</taxon>
        <taxon>Micromonosporaceae</taxon>
        <taxon>Micromonospora</taxon>
    </lineage>
</organism>
<protein>
    <submittedName>
        <fullName evidence="1">Uncharacterized protein</fullName>
    </submittedName>
</protein>
<dbReference type="EMBL" id="FMHT01000003">
    <property type="protein sequence ID" value="SCL17701.1"/>
    <property type="molecule type" value="Genomic_DNA"/>
</dbReference>
<evidence type="ECO:0000313" key="2">
    <source>
        <dbReference type="Proteomes" id="UP000199699"/>
    </source>
</evidence>
<sequence>MTIVEQPPPSGAQSTGHAVPHPDLFTYMAEAEQERQAEAARILAETPPVAVDQGDDEGSPLDYARRFLDFHRANRHVYKLFEHRIRRYQREGVTYIGADLVLASIRCDFTVVTKSEPYKINNNHRAFLSRLLLHRNPALGSMLKLRRSIADVDLSWIEEADAIDGYTAGQVAA</sequence>
<name>A0A1C6RKJ9_9ACTN</name>
<gene>
    <name evidence="1" type="ORF">GA0070616_1338</name>
</gene>
<evidence type="ECO:0000313" key="1">
    <source>
        <dbReference type="EMBL" id="SCL17701.1"/>
    </source>
</evidence>
<proteinExistence type="predicted"/>
<accession>A0A1C6RKJ9</accession>
<dbReference type="Proteomes" id="UP000199699">
    <property type="component" value="Unassembled WGS sequence"/>
</dbReference>
<dbReference type="RefSeq" id="WP_139128850.1">
    <property type="nucleotide sequence ID" value="NZ_FMHT01000003.1"/>
</dbReference>